<name>A0A8B8ZMZ9_PHODC</name>
<dbReference type="KEGG" id="pda:103721846"/>
<accession>A0A8B8ZMZ9</accession>
<evidence type="ECO:0000313" key="6">
    <source>
        <dbReference type="RefSeq" id="XP_038975596.1"/>
    </source>
</evidence>
<reference evidence="6" key="1">
    <citation type="submission" date="2025-08" db="UniProtKB">
        <authorList>
            <consortium name="RefSeq"/>
        </authorList>
    </citation>
    <scope>IDENTIFICATION</scope>
    <source>
        <tissue evidence="6">Young leaves</tissue>
    </source>
</reference>
<evidence type="ECO:0000313" key="5">
    <source>
        <dbReference type="Proteomes" id="UP000228380"/>
    </source>
</evidence>
<evidence type="ECO:0000256" key="3">
    <source>
        <dbReference type="ARBA" id="ARBA00022483"/>
    </source>
</evidence>
<proteinExistence type="inferred from homology"/>
<sequence length="305" mass="34141">MSHDGQLDFYPIVKKYLDRLLGEVVDGAITYALLRLEGSGVSQTMQVAANMLVMERACDFFFRHAAQLSGIPLRIAERGRKEFPLKINLSQKKSRDAAEELLLRLLEAKLDDFMILTDTVSWMADDPPPNGNEYANEVIIYLETLASTAQQILPIPVLRRVLYGVLAQVSEKIVGLVLSDSVKRFNANAVTGIDADLRLFESFADNQSHLFGDTEDSGASELKMPLLEARQLVNLLMSNHPENFLNPVIRETSYNKLDCKKVATISEKFRDSSDRLFSTFGTRGSKQNPKKKSLDALINRLKDGS</sequence>
<dbReference type="InterPro" id="IPR046361">
    <property type="entry name" value="EXOC6/Sec15_C"/>
</dbReference>
<dbReference type="GO" id="GO:0090522">
    <property type="term" value="P:vesicle tethering involved in exocytosis"/>
    <property type="evidence" value="ECO:0007669"/>
    <property type="project" value="InterPro"/>
</dbReference>
<dbReference type="GO" id="GO:0016020">
    <property type="term" value="C:membrane"/>
    <property type="evidence" value="ECO:0007669"/>
    <property type="project" value="TreeGrafter"/>
</dbReference>
<dbReference type="Proteomes" id="UP000228380">
    <property type="component" value="Unplaced"/>
</dbReference>
<dbReference type="PANTHER" id="PTHR12702:SF1">
    <property type="entry name" value="EXOCYST COMPLEX COMPONENT SEC15B"/>
    <property type="match status" value="1"/>
</dbReference>
<dbReference type="OrthoDB" id="10267033at2759"/>
<dbReference type="GO" id="GO:0006893">
    <property type="term" value="P:Golgi to plasma membrane transport"/>
    <property type="evidence" value="ECO:0007669"/>
    <property type="project" value="TreeGrafter"/>
</dbReference>
<dbReference type="InterPro" id="IPR042044">
    <property type="entry name" value="EXOC6PINT-1/Sec15/Tip20_C_dom2"/>
</dbReference>
<dbReference type="Pfam" id="PF04091">
    <property type="entry name" value="Sec15_C"/>
    <property type="match status" value="1"/>
</dbReference>
<gene>
    <name evidence="6" type="primary">LOC103721846</name>
</gene>
<dbReference type="Gene3D" id="1.20.58.670">
    <property type="entry name" value="Dsl1p vesicle tethering complex, Tip20p subunit, domain D"/>
    <property type="match status" value="1"/>
</dbReference>
<keyword evidence="2" id="KW-0813">Transport</keyword>
<dbReference type="GO" id="GO:0000145">
    <property type="term" value="C:exocyst"/>
    <property type="evidence" value="ECO:0007669"/>
    <property type="project" value="TreeGrafter"/>
</dbReference>
<dbReference type="RefSeq" id="XP_038975596.1">
    <property type="nucleotide sequence ID" value="XM_039119668.1"/>
</dbReference>
<comment type="similarity">
    <text evidence="1">Belongs to the SEC15 family.</text>
</comment>
<dbReference type="PANTHER" id="PTHR12702">
    <property type="entry name" value="SEC15"/>
    <property type="match status" value="1"/>
</dbReference>
<dbReference type="GO" id="GO:0006886">
    <property type="term" value="P:intracellular protein transport"/>
    <property type="evidence" value="ECO:0007669"/>
    <property type="project" value="InterPro"/>
</dbReference>
<dbReference type="InterPro" id="IPR042045">
    <property type="entry name" value="EXOC6/Sec15_C_dom1"/>
</dbReference>
<keyword evidence="5" id="KW-1185">Reference proteome</keyword>
<evidence type="ECO:0000256" key="2">
    <source>
        <dbReference type="ARBA" id="ARBA00022448"/>
    </source>
</evidence>
<dbReference type="InterPro" id="IPR007225">
    <property type="entry name" value="EXOC6/Sec15"/>
</dbReference>
<dbReference type="AlphaFoldDB" id="A0A8B8ZMZ9"/>
<organism evidence="5 6">
    <name type="scientific">Phoenix dactylifera</name>
    <name type="common">Date palm</name>
    <dbReference type="NCBI Taxonomy" id="42345"/>
    <lineage>
        <taxon>Eukaryota</taxon>
        <taxon>Viridiplantae</taxon>
        <taxon>Streptophyta</taxon>
        <taxon>Embryophyta</taxon>
        <taxon>Tracheophyta</taxon>
        <taxon>Spermatophyta</taxon>
        <taxon>Magnoliopsida</taxon>
        <taxon>Liliopsida</taxon>
        <taxon>Arecaceae</taxon>
        <taxon>Coryphoideae</taxon>
        <taxon>Phoeniceae</taxon>
        <taxon>Phoenix</taxon>
    </lineage>
</organism>
<dbReference type="FunFam" id="1.20.58.670:FF:000002">
    <property type="entry name" value="Exocyst complex component"/>
    <property type="match status" value="1"/>
</dbReference>
<evidence type="ECO:0000259" key="4">
    <source>
        <dbReference type="Pfam" id="PF04091"/>
    </source>
</evidence>
<feature type="domain" description="Exocyst complex subunit EXOC6/Sec15 C-terminal" evidence="4">
    <location>
        <begin position="8"/>
        <end position="268"/>
    </location>
</feature>
<protein>
    <submittedName>
        <fullName evidence="6">Exocyst complex component SEC15B-like</fullName>
    </submittedName>
</protein>
<dbReference type="GeneID" id="103721846"/>
<evidence type="ECO:0000256" key="1">
    <source>
        <dbReference type="ARBA" id="ARBA00007944"/>
    </source>
</evidence>
<keyword evidence="3" id="KW-0268">Exocytosis</keyword>
<dbReference type="Gene3D" id="1.10.357.30">
    <property type="entry name" value="Exocyst complex subunit Sec15 C-terminal domain, N-terminal subdomain"/>
    <property type="match status" value="1"/>
</dbReference>